<dbReference type="OrthoDB" id="9807426at2"/>
<keyword evidence="2 7" id="KW-0436">Ligase</keyword>
<evidence type="ECO:0000256" key="5">
    <source>
        <dbReference type="ARBA" id="ARBA00060888"/>
    </source>
</evidence>
<keyword evidence="4" id="KW-0067">ATP-binding</keyword>
<keyword evidence="3" id="KW-0547">Nucleotide-binding</keyword>
<dbReference type="InterPro" id="IPR051538">
    <property type="entry name" value="Acyl-CoA_Synth/Transferase"/>
</dbReference>
<reference evidence="7 8" key="1">
    <citation type="submission" date="2019-07" db="EMBL/GenBank/DDBJ databases">
        <title>Full genome sequence of Devosia sp. Gsoil 520.</title>
        <authorList>
            <person name="Im W.-T."/>
        </authorList>
    </citation>
    <scope>NUCLEOTIDE SEQUENCE [LARGE SCALE GENOMIC DNA]</scope>
    <source>
        <strain evidence="7 8">Gsoil 520</strain>
    </source>
</reference>
<dbReference type="Pfam" id="PF13380">
    <property type="entry name" value="CoA_binding_2"/>
    <property type="match status" value="1"/>
</dbReference>
<dbReference type="FunFam" id="3.30.1490.20:FF:000020">
    <property type="entry name" value="Protein lysine acetyltransferase"/>
    <property type="match status" value="1"/>
</dbReference>
<dbReference type="GO" id="GO:0005524">
    <property type="term" value="F:ATP binding"/>
    <property type="evidence" value="ECO:0007669"/>
    <property type="project" value="UniProtKB-KW"/>
</dbReference>
<evidence type="ECO:0000256" key="4">
    <source>
        <dbReference type="ARBA" id="ARBA00022840"/>
    </source>
</evidence>
<dbReference type="InterPro" id="IPR003781">
    <property type="entry name" value="CoA-bd"/>
</dbReference>
<evidence type="ECO:0000259" key="6">
    <source>
        <dbReference type="SMART" id="SM00881"/>
    </source>
</evidence>
<dbReference type="Gene3D" id="3.30.1490.20">
    <property type="entry name" value="ATP-grasp fold, A domain"/>
    <property type="match status" value="1"/>
</dbReference>
<dbReference type="InterPro" id="IPR013815">
    <property type="entry name" value="ATP_grasp_subdomain_1"/>
</dbReference>
<comment type="similarity">
    <text evidence="5">In the N-terminal section; belongs to the acetate CoA ligase alpha subunit family.</text>
</comment>
<evidence type="ECO:0000256" key="3">
    <source>
        <dbReference type="ARBA" id="ARBA00022741"/>
    </source>
</evidence>
<dbReference type="KEGG" id="dea:FPZ08_05490"/>
<keyword evidence="8" id="KW-1185">Reference proteome</keyword>
<name>A0A5B8LRA4_9HYPH</name>
<proteinExistence type="inferred from homology"/>
<dbReference type="Gene3D" id="3.40.50.720">
    <property type="entry name" value="NAD(P)-binding Rossmann-like Domain"/>
    <property type="match status" value="1"/>
</dbReference>
<dbReference type="SMART" id="SM00881">
    <property type="entry name" value="CoA_binding"/>
    <property type="match status" value="1"/>
</dbReference>
<dbReference type="EMBL" id="CP042304">
    <property type="protein sequence ID" value="QDZ10244.1"/>
    <property type="molecule type" value="Genomic_DNA"/>
</dbReference>
<dbReference type="InterPro" id="IPR032875">
    <property type="entry name" value="Succ_CoA_lig_flav_dom"/>
</dbReference>
<evidence type="ECO:0000313" key="7">
    <source>
        <dbReference type="EMBL" id="QDZ10244.1"/>
    </source>
</evidence>
<feature type="domain" description="CoA-binding" evidence="6">
    <location>
        <begin position="21"/>
        <end position="116"/>
    </location>
</feature>
<evidence type="ECO:0000313" key="8">
    <source>
        <dbReference type="Proteomes" id="UP000315364"/>
    </source>
</evidence>
<dbReference type="Pfam" id="PF13607">
    <property type="entry name" value="Succ_CoA_lig"/>
    <property type="match status" value="1"/>
</dbReference>
<evidence type="ECO:0000256" key="1">
    <source>
        <dbReference type="ARBA" id="ARBA00022532"/>
    </source>
</evidence>
<dbReference type="InterPro" id="IPR036291">
    <property type="entry name" value="NAD(P)-bd_dom_sf"/>
</dbReference>
<dbReference type="SUPFAM" id="SSF52210">
    <property type="entry name" value="Succinyl-CoA synthetase domains"/>
    <property type="match status" value="2"/>
</dbReference>
<accession>A0A5B8LRA4</accession>
<organism evidence="7 8">
    <name type="scientific">Devosia ginsengisoli</name>
    <dbReference type="NCBI Taxonomy" id="400770"/>
    <lineage>
        <taxon>Bacteria</taxon>
        <taxon>Pseudomonadati</taxon>
        <taxon>Pseudomonadota</taxon>
        <taxon>Alphaproteobacteria</taxon>
        <taxon>Hyphomicrobiales</taxon>
        <taxon>Devosiaceae</taxon>
        <taxon>Devosia</taxon>
    </lineage>
</organism>
<protein>
    <submittedName>
        <fullName evidence="7">Acetate--CoA ligase family protein</fullName>
    </submittedName>
</protein>
<sequence length="714" mass="75427">MNQVAAETRGNEARAVDLSRLFDPRAIAVVGATESSRAVGGQPMHYLTTYGYAGEVFPVNPNRETVLGRKCYPSLADIPSGCDVVLIAVAARLVPDVIRQAGAKGIPFAVILSSGFREAGDEGKAIEAELITAIKETGIRAVGPNCMGVLNIPKKVHNGFGQGFGVKDYSTGPVAMATQSGGYGFTLVRNASRAGTGFNYIASVGNSVDLNVLDFIDYFLDCDDVKVVTAFIEGVSDGRRLLELGRKALERNKPILVWKAGNTAAGQKAAASHTASLASSYALYQAAFRHGGYVEVDDYEDLVDLAKAFLAGTLPRGDRVGLVSGSGGAGVIASDRFMQAGLQLPEFSATTKAALRDMLPPLAGTGNPVDISGQNTKDGKSLSNAAAEAVLADENIDMVMVRSGQTTGSVEAAQSIIDIARAADKPVLVATVAEDHLPAKALFDAAGLPWFLTVGRAATAARALADFSMRQQKWAVRPRTIQRAFPRPELSFPAGETFLSERASRDVLAQYGIPLVRQEFVPANAVDRLNLQSLTFPVVVKVNSPDIPHKSEAGAIRVNLTTPEGVRSAAREVIAAARNYDPGARVDGVLVQEMAKGTELLLGAADDACFGPIVLFGLGGIFAEVMADVVYRFAPFDRLSAQDMLAEIKGARLLQGYRGQAVADLDALADIAVRLGWLMSDYRDAIESIDINPIFVNGSTILAADALIALKGRG</sequence>
<dbReference type="SUPFAM" id="SSF56059">
    <property type="entry name" value="Glutathione synthetase ATP-binding domain-like"/>
    <property type="match status" value="1"/>
</dbReference>
<dbReference type="InterPro" id="IPR016102">
    <property type="entry name" value="Succinyl-CoA_synth-like"/>
</dbReference>
<dbReference type="GO" id="GO:0043758">
    <property type="term" value="F:acetate-CoA ligase (ADP-forming) activity"/>
    <property type="evidence" value="ECO:0007669"/>
    <property type="project" value="InterPro"/>
</dbReference>
<gene>
    <name evidence="7" type="ORF">FPZ08_05490</name>
</gene>
<dbReference type="Proteomes" id="UP000315364">
    <property type="component" value="Chromosome"/>
</dbReference>
<dbReference type="Gene3D" id="3.30.470.20">
    <property type="entry name" value="ATP-grasp fold, B domain"/>
    <property type="match status" value="1"/>
</dbReference>
<dbReference type="Pfam" id="PF13549">
    <property type="entry name" value="ATP-grasp_5"/>
    <property type="match status" value="1"/>
</dbReference>
<dbReference type="PANTHER" id="PTHR43334">
    <property type="entry name" value="ACETATE--COA LIGASE [ADP-FORMING]"/>
    <property type="match status" value="1"/>
</dbReference>
<keyword evidence="1" id="KW-0816">Tricarboxylic acid cycle</keyword>
<dbReference type="SUPFAM" id="SSF51735">
    <property type="entry name" value="NAD(P)-binding Rossmann-fold domains"/>
    <property type="match status" value="1"/>
</dbReference>
<evidence type="ECO:0000256" key="2">
    <source>
        <dbReference type="ARBA" id="ARBA00022598"/>
    </source>
</evidence>
<dbReference type="Pfam" id="PF19045">
    <property type="entry name" value="Ligase_CoA_2"/>
    <property type="match status" value="1"/>
</dbReference>
<dbReference type="PANTHER" id="PTHR43334:SF1">
    <property type="entry name" value="3-HYDROXYPROPIONATE--COA LIGASE [ADP-FORMING]"/>
    <property type="match status" value="1"/>
</dbReference>
<dbReference type="Gene3D" id="3.40.50.261">
    <property type="entry name" value="Succinyl-CoA synthetase domains"/>
    <property type="match status" value="2"/>
</dbReference>
<dbReference type="AlphaFoldDB" id="A0A5B8LRA4"/>
<dbReference type="RefSeq" id="WP_146289048.1">
    <property type="nucleotide sequence ID" value="NZ_CP042304.1"/>
</dbReference>
<dbReference type="InterPro" id="IPR043938">
    <property type="entry name" value="Ligase_CoA_dom"/>
</dbReference>
<dbReference type="GO" id="GO:0006099">
    <property type="term" value="P:tricarboxylic acid cycle"/>
    <property type="evidence" value="ECO:0007669"/>
    <property type="project" value="UniProtKB-KW"/>
</dbReference>